<keyword evidence="2" id="KW-1185">Reference proteome</keyword>
<proteinExistence type="predicted"/>
<dbReference type="EMBL" id="CM037619">
    <property type="protein sequence ID" value="KAH8008169.1"/>
    <property type="molecule type" value="Genomic_DNA"/>
</dbReference>
<reference evidence="1" key="1">
    <citation type="submission" date="2021-08" db="EMBL/GenBank/DDBJ databases">
        <title>The first chromosome-level gecko genome reveals the dynamic sex chromosomes of Neotropical dwarf geckos (Sphaerodactylidae: Sphaerodactylus).</title>
        <authorList>
            <person name="Pinto B.J."/>
            <person name="Keating S.E."/>
            <person name="Gamble T."/>
        </authorList>
    </citation>
    <scope>NUCLEOTIDE SEQUENCE</scope>
    <source>
        <strain evidence="1">TG3544</strain>
    </source>
</reference>
<evidence type="ECO:0000313" key="2">
    <source>
        <dbReference type="Proteomes" id="UP000827872"/>
    </source>
</evidence>
<gene>
    <name evidence="1" type="ORF">K3G42_028159</name>
</gene>
<accession>A0ACB8FS40</accession>
<sequence length="351" mass="40839">MEDLDTWRLCWVDSAQQVVPTGAEIEEPGFVEVTISQEEDFSPLDPWFQPPNGMDQQLPNWGGRSYLAELEDFQEETHFHHTDGLQGSPDYTNTIMEFTQLPCYLDDWGSCNTDEERGTDLVGPSPKLLDLTPRPNLDSIPSRQEAAYYTDLPHQPLMPLLYSWSSEEQTFQSHSHLLSPQGQGEKKQIISRVVTSLDWTKKPAPADSSQPSKDWDLCQCKQQNRRKKVPADRIDPQKPLREYTGPIQLWRFLLELLQDGSCQAFICWTGNDWEFKLRDPHEVARRWGQRKNKPRMTYEKLSRGLRYYYHKNIIHKTSGQRYVYRFVHDVRGLLGELAEQLQNRKGRTPAS</sequence>
<comment type="caution">
    <text evidence="1">The sequence shown here is derived from an EMBL/GenBank/DDBJ whole genome shotgun (WGS) entry which is preliminary data.</text>
</comment>
<name>A0ACB8FS40_9SAUR</name>
<dbReference type="Proteomes" id="UP000827872">
    <property type="component" value="Linkage Group LG06"/>
</dbReference>
<organism evidence="1 2">
    <name type="scientific">Sphaerodactylus townsendi</name>
    <dbReference type="NCBI Taxonomy" id="933632"/>
    <lineage>
        <taxon>Eukaryota</taxon>
        <taxon>Metazoa</taxon>
        <taxon>Chordata</taxon>
        <taxon>Craniata</taxon>
        <taxon>Vertebrata</taxon>
        <taxon>Euteleostomi</taxon>
        <taxon>Lepidosauria</taxon>
        <taxon>Squamata</taxon>
        <taxon>Bifurcata</taxon>
        <taxon>Gekkota</taxon>
        <taxon>Sphaerodactylidae</taxon>
        <taxon>Sphaerodactylus</taxon>
    </lineage>
</organism>
<protein>
    <submittedName>
        <fullName evidence="1">Uncharacterized protein</fullName>
    </submittedName>
</protein>
<evidence type="ECO:0000313" key="1">
    <source>
        <dbReference type="EMBL" id="KAH8008169.1"/>
    </source>
</evidence>